<comment type="similarity">
    <text evidence="1">Belongs to the ATP-dependent AMP-binding enzyme family.</text>
</comment>
<dbReference type="GeneID" id="63738909"/>
<dbReference type="STRING" id="1081103.A0A0B2WUX6"/>
<dbReference type="InterPro" id="IPR020845">
    <property type="entry name" value="AMP-binding_CS"/>
</dbReference>
<dbReference type="OrthoDB" id="6509636at2759"/>
<dbReference type="PANTHER" id="PTHR24096:SF149">
    <property type="entry name" value="AMP-BINDING DOMAIN-CONTAINING PROTEIN-RELATED"/>
    <property type="match status" value="1"/>
</dbReference>
<dbReference type="GO" id="GO:0016405">
    <property type="term" value="F:CoA-ligase activity"/>
    <property type="evidence" value="ECO:0007669"/>
    <property type="project" value="TreeGrafter"/>
</dbReference>
<protein>
    <submittedName>
        <fullName evidence="5">AMP-dependent synthetase/ligase</fullName>
    </submittedName>
</protein>
<dbReference type="PROSITE" id="PS00455">
    <property type="entry name" value="AMP_BINDING"/>
    <property type="match status" value="1"/>
</dbReference>
<dbReference type="HOGENOM" id="CLU_000022_59_2_1"/>
<dbReference type="InterPro" id="IPR045851">
    <property type="entry name" value="AMP-bd_C_sf"/>
</dbReference>
<evidence type="ECO:0000259" key="3">
    <source>
        <dbReference type="Pfam" id="PF00501"/>
    </source>
</evidence>
<name>A0A0B2WUX6_METAS</name>
<dbReference type="RefSeq" id="XP_040678505.1">
    <property type="nucleotide sequence ID" value="XM_040823252.1"/>
</dbReference>
<dbReference type="EMBL" id="AZHE01000010">
    <property type="protein sequence ID" value="KHN97439.1"/>
    <property type="molecule type" value="Genomic_DNA"/>
</dbReference>
<reference evidence="5 6" key="1">
    <citation type="journal article" date="2014" name="Proc. Natl. Acad. Sci. U.S.A.">
        <title>Trajectory and genomic determinants of fungal-pathogen speciation and host adaptation.</title>
        <authorList>
            <person name="Hu X."/>
            <person name="Xiao G."/>
            <person name="Zheng P."/>
            <person name="Shang Y."/>
            <person name="Su Y."/>
            <person name="Zhang X."/>
            <person name="Liu X."/>
            <person name="Zhan S."/>
            <person name="St Leger R.J."/>
            <person name="Wang C."/>
        </authorList>
    </citation>
    <scope>NUCLEOTIDE SEQUENCE [LARGE SCALE GENOMIC DNA]</scope>
    <source>
        <strain evidence="5 6">ARSEF 1941</strain>
    </source>
</reference>
<dbReference type="PANTHER" id="PTHR24096">
    <property type="entry name" value="LONG-CHAIN-FATTY-ACID--COA LIGASE"/>
    <property type="match status" value="1"/>
</dbReference>
<proteinExistence type="inferred from homology"/>
<dbReference type="Pfam" id="PF13193">
    <property type="entry name" value="AMP-binding_C"/>
    <property type="match status" value="1"/>
</dbReference>
<dbReference type="Pfam" id="PF00501">
    <property type="entry name" value="AMP-binding"/>
    <property type="match status" value="1"/>
</dbReference>
<dbReference type="InterPro" id="IPR025110">
    <property type="entry name" value="AMP-bd_C"/>
</dbReference>
<organism evidence="5 6">
    <name type="scientific">Metarhizium album (strain ARSEF 1941)</name>
    <dbReference type="NCBI Taxonomy" id="1081103"/>
    <lineage>
        <taxon>Eukaryota</taxon>
        <taxon>Fungi</taxon>
        <taxon>Dikarya</taxon>
        <taxon>Ascomycota</taxon>
        <taxon>Pezizomycotina</taxon>
        <taxon>Sordariomycetes</taxon>
        <taxon>Hypocreomycetidae</taxon>
        <taxon>Hypocreales</taxon>
        <taxon>Clavicipitaceae</taxon>
        <taxon>Metarhizium</taxon>
    </lineage>
</organism>
<feature type="domain" description="AMP-binding enzyme C-terminal" evidence="4">
    <location>
        <begin position="458"/>
        <end position="535"/>
    </location>
</feature>
<dbReference type="FunFam" id="3.30.300.30:FF:000007">
    <property type="entry name" value="4-coumarate--CoA ligase 2"/>
    <property type="match status" value="1"/>
</dbReference>
<evidence type="ECO:0000313" key="5">
    <source>
        <dbReference type="EMBL" id="KHN97439.1"/>
    </source>
</evidence>
<feature type="domain" description="AMP-dependent synthetase/ligase" evidence="3">
    <location>
        <begin position="41"/>
        <end position="408"/>
    </location>
</feature>
<keyword evidence="6" id="KW-1185">Reference proteome</keyword>
<comment type="caution">
    <text evidence="5">The sequence shown here is derived from an EMBL/GenBank/DDBJ whole genome shotgun (WGS) entry which is preliminary data.</text>
</comment>
<gene>
    <name evidence="5" type="ORF">MAM_04454</name>
</gene>
<dbReference type="InterPro" id="IPR000873">
    <property type="entry name" value="AMP-dep_synth/lig_dom"/>
</dbReference>
<dbReference type="Gene3D" id="3.40.50.12780">
    <property type="entry name" value="N-terminal domain of ligase-like"/>
    <property type="match status" value="1"/>
</dbReference>
<evidence type="ECO:0000256" key="2">
    <source>
        <dbReference type="ARBA" id="ARBA00022598"/>
    </source>
</evidence>
<accession>A0A0B2WUX6</accession>
<evidence type="ECO:0000256" key="1">
    <source>
        <dbReference type="ARBA" id="ARBA00006432"/>
    </source>
</evidence>
<dbReference type="AlphaFoldDB" id="A0A0B2WUX6"/>
<dbReference type="SUPFAM" id="SSF56801">
    <property type="entry name" value="Acetyl-CoA synthetase-like"/>
    <property type="match status" value="1"/>
</dbReference>
<keyword evidence="2 5" id="KW-0436">Ligase</keyword>
<sequence>MIYNSGNVAAVPNVDLLTFLFEHPTCRAEEDTPLHAEAHDAAHVITKSAARDLTRQFAHFLRHTYGVGSSGPGQDVVVSVSTGQSALPCVFWGVIGAEGIYSAASSASTPADLAGQINDGPGRVLVCSDDLRPLAEAAAGAAGLPLRNVLVLKSHPRLELRSADGSAACDFRQGLEWPRITDPEELEHRTICILYSSGTTGLPKGVRVSHTNMVAEAVLPSTQNRPVFEQWEKEGRPFEGRTLGHLPAAHIAGVQGYFVSPFYEGSCVYWMPKFNFDDFIRYCAELRITHLFSVPPIYMAIAKHPAVKDQLKHLRYAVSGAAPLNGETQEAASRKLPSDAYLAQIWGMSESTGTVTNLAPDRSPTNSALGYLLPNITLRLVDEDENDVKPGEAGEAWLKGPVITKGYHNNAEANKSSFSADGWFKTGDILRVEEHQLYIVDRKKELIKYKGLQVAPAELEGILIAHPAVVDAAVVGVAHDGDELPRAYVVVAPAARGKITEDELKDHVKSQVSRHKQLRGGVVFVDEVPRSPSGKILRRQLRDRHKTEGTQPKL</sequence>
<evidence type="ECO:0000313" key="6">
    <source>
        <dbReference type="Proteomes" id="UP000030816"/>
    </source>
</evidence>
<dbReference type="Proteomes" id="UP000030816">
    <property type="component" value="Unassembled WGS sequence"/>
</dbReference>
<dbReference type="InterPro" id="IPR042099">
    <property type="entry name" value="ANL_N_sf"/>
</dbReference>
<dbReference type="GO" id="GO:0019748">
    <property type="term" value="P:secondary metabolic process"/>
    <property type="evidence" value="ECO:0007669"/>
    <property type="project" value="TreeGrafter"/>
</dbReference>
<dbReference type="Gene3D" id="3.30.300.30">
    <property type="match status" value="1"/>
</dbReference>
<evidence type="ECO:0000259" key="4">
    <source>
        <dbReference type="Pfam" id="PF13193"/>
    </source>
</evidence>